<accession>A0ABN1JQW7</accession>
<feature type="region of interest" description="Disordered" evidence="1">
    <location>
        <begin position="1"/>
        <end position="21"/>
    </location>
</feature>
<evidence type="ECO:0000256" key="1">
    <source>
        <dbReference type="SAM" id="MobiDB-lite"/>
    </source>
</evidence>
<dbReference type="Proteomes" id="UP001500279">
    <property type="component" value="Unassembled WGS sequence"/>
</dbReference>
<reference evidence="2 3" key="1">
    <citation type="journal article" date="2019" name="Int. J. Syst. Evol. Microbiol.">
        <title>The Global Catalogue of Microorganisms (GCM) 10K type strain sequencing project: providing services to taxonomists for standard genome sequencing and annotation.</title>
        <authorList>
            <consortium name="The Broad Institute Genomics Platform"/>
            <consortium name="The Broad Institute Genome Sequencing Center for Infectious Disease"/>
            <person name="Wu L."/>
            <person name="Ma J."/>
        </authorList>
    </citation>
    <scope>NUCLEOTIDE SEQUENCE [LARGE SCALE GENOMIC DNA]</scope>
    <source>
        <strain evidence="2 3">JCM 15503</strain>
    </source>
</reference>
<organism evidence="2 3">
    <name type="scientific">Ideonella azotifigens</name>
    <dbReference type="NCBI Taxonomy" id="513160"/>
    <lineage>
        <taxon>Bacteria</taxon>
        <taxon>Pseudomonadati</taxon>
        <taxon>Pseudomonadota</taxon>
        <taxon>Betaproteobacteria</taxon>
        <taxon>Burkholderiales</taxon>
        <taxon>Sphaerotilaceae</taxon>
        <taxon>Ideonella</taxon>
    </lineage>
</organism>
<proteinExistence type="predicted"/>
<protein>
    <submittedName>
        <fullName evidence="2">Uncharacterized protein</fullName>
    </submittedName>
</protein>
<comment type="caution">
    <text evidence="2">The sequence shown here is derived from an EMBL/GenBank/DDBJ whole genome shotgun (WGS) entry which is preliminary data.</text>
</comment>
<name>A0ABN1JQW7_9BURK</name>
<gene>
    <name evidence="2" type="ORF">GCM10009107_10840</name>
</gene>
<evidence type="ECO:0000313" key="3">
    <source>
        <dbReference type="Proteomes" id="UP001500279"/>
    </source>
</evidence>
<keyword evidence="3" id="KW-1185">Reference proteome</keyword>
<sequence length="79" mass="8504">MSAPRFTFGAPAPRGGREAAWERPGTASRCVSVPRFTCGTPALRGGREAAWERAGTASPEFSSLFTRRALRALPEVVVR</sequence>
<evidence type="ECO:0000313" key="2">
    <source>
        <dbReference type="EMBL" id="GAA0744860.1"/>
    </source>
</evidence>
<dbReference type="EMBL" id="BAAAEW010000004">
    <property type="protein sequence ID" value="GAA0744860.1"/>
    <property type="molecule type" value="Genomic_DNA"/>
</dbReference>